<keyword evidence="7" id="KW-1185">Reference proteome</keyword>
<dbReference type="InterPro" id="IPR007627">
    <property type="entry name" value="RNA_pol_sigma70_r2"/>
</dbReference>
<dbReference type="Proteomes" id="UP000316714">
    <property type="component" value="Unassembled WGS sequence"/>
</dbReference>
<dbReference type="SUPFAM" id="SSF88659">
    <property type="entry name" value="Sigma3 and sigma4 domains of RNA polymerase sigma factors"/>
    <property type="match status" value="1"/>
</dbReference>
<sequence>MDTPNRSGPASPSKQDRTAEFVALYSENYQRLQYFLLALLPTSNDASDVLQETSLVLWDKFETFQTGTNFFAWACKIARLQSLKHYERNKHRARPFDDETLERLAEDAAEYAAQTEPRIEVLESCLKDLPESDRTLIRRRYETGASVNKIAEEIGVTANRLSKSLGRIRRALMACLERKLALDH</sequence>
<protein>
    <submittedName>
        <fullName evidence="6">RNA polymerase sigma factor</fullName>
    </submittedName>
</protein>
<dbReference type="Gene3D" id="1.10.10.10">
    <property type="entry name" value="Winged helix-like DNA-binding domain superfamily/Winged helix DNA-binding domain"/>
    <property type="match status" value="1"/>
</dbReference>
<keyword evidence="2" id="KW-0805">Transcription regulation</keyword>
<keyword evidence="3" id="KW-0731">Sigma factor</keyword>
<dbReference type="InterPro" id="IPR014284">
    <property type="entry name" value="RNA_pol_sigma-70_dom"/>
</dbReference>
<dbReference type="NCBIfam" id="TIGR02937">
    <property type="entry name" value="sigma70-ECF"/>
    <property type="match status" value="1"/>
</dbReference>
<dbReference type="NCBIfam" id="TIGR02989">
    <property type="entry name" value="Sig-70_gvs1"/>
    <property type="match status" value="1"/>
</dbReference>
<dbReference type="SUPFAM" id="SSF88946">
    <property type="entry name" value="Sigma2 domain of RNA polymerase sigma factors"/>
    <property type="match status" value="1"/>
</dbReference>
<evidence type="ECO:0000256" key="4">
    <source>
        <dbReference type="ARBA" id="ARBA00023163"/>
    </source>
</evidence>
<evidence type="ECO:0000256" key="2">
    <source>
        <dbReference type="ARBA" id="ARBA00023015"/>
    </source>
</evidence>
<name>A0A5C5VGH7_9BACT</name>
<reference evidence="6 7" key="1">
    <citation type="submission" date="2019-02" db="EMBL/GenBank/DDBJ databases">
        <title>Deep-cultivation of Planctomycetes and their phenomic and genomic characterization uncovers novel biology.</title>
        <authorList>
            <person name="Wiegand S."/>
            <person name="Jogler M."/>
            <person name="Boedeker C."/>
            <person name="Pinto D."/>
            <person name="Vollmers J."/>
            <person name="Rivas-Marin E."/>
            <person name="Kohn T."/>
            <person name="Peeters S.H."/>
            <person name="Heuer A."/>
            <person name="Rast P."/>
            <person name="Oberbeckmann S."/>
            <person name="Bunk B."/>
            <person name="Jeske O."/>
            <person name="Meyerdierks A."/>
            <person name="Storesund J.E."/>
            <person name="Kallscheuer N."/>
            <person name="Luecker S."/>
            <person name="Lage O.M."/>
            <person name="Pohl T."/>
            <person name="Merkel B.J."/>
            <person name="Hornburger P."/>
            <person name="Mueller R.-W."/>
            <person name="Bruemmer F."/>
            <person name="Labrenz M."/>
            <person name="Spormann A.M."/>
            <person name="Op Den Camp H."/>
            <person name="Overmann J."/>
            <person name="Amann R."/>
            <person name="Jetten M.S.M."/>
            <person name="Mascher T."/>
            <person name="Medema M.H."/>
            <person name="Devos D.P."/>
            <person name="Kaster A.-K."/>
            <person name="Ovreas L."/>
            <person name="Rohde M."/>
            <person name="Galperin M.Y."/>
            <person name="Jogler C."/>
        </authorList>
    </citation>
    <scope>NUCLEOTIDE SEQUENCE [LARGE SCALE GENOMIC DNA]</scope>
    <source>
        <strain evidence="6 7">KOR34</strain>
    </source>
</reference>
<dbReference type="GO" id="GO:0016987">
    <property type="term" value="F:sigma factor activity"/>
    <property type="evidence" value="ECO:0007669"/>
    <property type="project" value="UniProtKB-KW"/>
</dbReference>
<dbReference type="AlphaFoldDB" id="A0A5C5VGH7"/>
<dbReference type="InterPro" id="IPR039425">
    <property type="entry name" value="RNA_pol_sigma-70-like"/>
</dbReference>
<dbReference type="Pfam" id="PF04542">
    <property type="entry name" value="Sigma70_r2"/>
    <property type="match status" value="1"/>
</dbReference>
<dbReference type="EMBL" id="SIHJ01000001">
    <property type="protein sequence ID" value="TWT36805.1"/>
    <property type="molecule type" value="Genomic_DNA"/>
</dbReference>
<evidence type="ECO:0000256" key="1">
    <source>
        <dbReference type="ARBA" id="ARBA00010641"/>
    </source>
</evidence>
<accession>A0A5C5VGH7</accession>
<evidence type="ECO:0000313" key="6">
    <source>
        <dbReference type="EMBL" id="TWT36805.1"/>
    </source>
</evidence>
<proteinExistence type="inferred from homology"/>
<gene>
    <name evidence="6" type="ORF">KOR34_17500</name>
</gene>
<dbReference type="OrthoDB" id="6383365at2"/>
<keyword evidence="4" id="KW-0804">Transcription</keyword>
<dbReference type="InterPro" id="IPR013325">
    <property type="entry name" value="RNA_pol_sigma_r2"/>
</dbReference>
<evidence type="ECO:0000256" key="3">
    <source>
        <dbReference type="ARBA" id="ARBA00023082"/>
    </source>
</evidence>
<dbReference type="Gene3D" id="1.10.1740.10">
    <property type="match status" value="1"/>
</dbReference>
<dbReference type="InterPro" id="IPR013324">
    <property type="entry name" value="RNA_pol_sigma_r3/r4-like"/>
</dbReference>
<feature type="domain" description="RNA polymerase sigma-70 region 2" evidence="5">
    <location>
        <begin position="24"/>
        <end position="90"/>
    </location>
</feature>
<organism evidence="6 7">
    <name type="scientific">Posidoniimonas corsicana</name>
    <dbReference type="NCBI Taxonomy" id="1938618"/>
    <lineage>
        <taxon>Bacteria</taxon>
        <taxon>Pseudomonadati</taxon>
        <taxon>Planctomycetota</taxon>
        <taxon>Planctomycetia</taxon>
        <taxon>Pirellulales</taxon>
        <taxon>Lacipirellulaceae</taxon>
        <taxon>Posidoniimonas</taxon>
    </lineage>
</organism>
<comment type="caution">
    <text evidence="6">The sequence shown here is derived from an EMBL/GenBank/DDBJ whole genome shotgun (WGS) entry which is preliminary data.</text>
</comment>
<dbReference type="InterPro" id="IPR036388">
    <property type="entry name" value="WH-like_DNA-bd_sf"/>
</dbReference>
<dbReference type="RefSeq" id="WP_146564019.1">
    <property type="nucleotide sequence ID" value="NZ_SIHJ01000001.1"/>
</dbReference>
<dbReference type="PANTHER" id="PTHR43133">
    <property type="entry name" value="RNA POLYMERASE ECF-TYPE SIGMA FACTO"/>
    <property type="match status" value="1"/>
</dbReference>
<evidence type="ECO:0000313" key="7">
    <source>
        <dbReference type="Proteomes" id="UP000316714"/>
    </source>
</evidence>
<dbReference type="PANTHER" id="PTHR43133:SF51">
    <property type="entry name" value="RNA POLYMERASE SIGMA FACTOR"/>
    <property type="match status" value="1"/>
</dbReference>
<evidence type="ECO:0000259" key="5">
    <source>
        <dbReference type="Pfam" id="PF04542"/>
    </source>
</evidence>
<dbReference type="GO" id="GO:0006352">
    <property type="term" value="P:DNA-templated transcription initiation"/>
    <property type="evidence" value="ECO:0007669"/>
    <property type="project" value="InterPro"/>
</dbReference>
<dbReference type="InterPro" id="IPR014331">
    <property type="entry name" value="RNA_pol_sigma70_ECF_RHOBA"/>
</dbReference>
<comment type="similarity">
    <text evidence="1">Belongs to the sigma-70 factor family. ECF subfamily.</text>
</comment>